<dbReference type="Proteomes" id="UP001057402">
    <property type="component" value="Chromosome 7"/>
</dbReference>
<evidence type="ECO:0000313" key="2">
    <source>
        <dbReference type="Proteomes" id="UP001057402"/>
    </source>
</evidence>
<evidence type="ECO:0000313" key="1">
    <source>
        <dbReference type="EMBL" id="KAI4339931.1"/>
    </source>
</evidence>
<reference evidence="2" key="1">
    <citation type="journal article" date="2023" name="Front. Plant Sci.">
        <title>Chromosomal-level genome assembly of Melastoma candidum provides insights into trichome evolution.</title>
        <authorList>
            <person name="Zhong Y."/>
            <person name="Wu W."/>
            <person name="Sun C."/>
            <person name="Zou P."/>
            <person name="Liu Y."/>
            <person name="Dai S."/>
            <person name="Zhou R."/>
        </authorList>
    </citation>
    <scope>NUCLEOTIDE SEQUENCE [LARGE SCALE GENOMIC DNA]</scope>
</reference>
<gene>
    <name evidence="1" type="ORF">MLD38_024815</name>
</gene>
<accession>A0ACB9NYJ7</accession>
<keyword evidence="2" id="KW-1185">Reference proteome</keyword>
<comment type="caution">
    <text evidence="1">The sequence shown here is derived from an EMBL/GenBank/DDBJ whole genome shotgun (WGS) entry which is preliminary data.</text>
</comment>
<protein>
    <submittedName>
        <fullName evidence="1">Uncharacterized protein</fullName>
    </submittedName>
</protein>
<sequence>MTTSRILFASFIACLLVVDLVHANQVVSAEAAMAGTNTAQGNGKINCGAACAARCLLASRHKMCMRACRTCCARCNCVPPGTSGNRDVCRCYATMTTHGGRLKCP</sequence>
<name>A0ACB9NYJ7_9MYRT</name>
<dbReference type="EMBL" id="CM042886">
    <property type="protein sequence ID" value="KAI4339931.1"/>
    <property type="molecule type" value="Genomic_DNA"/>
</dbReference>
<organism evidence="1 2">
    <name type="scientific">Melastoma candidum</name>
    <dbReference type="NCBI Taxonomy" id="119954"/>
    <lineage>
        <taxon>Eukaryota</taxon>
        <taxon>Viridiplantae</taxon>
        <taxon>Streptophyta</taxon>
        <taxon>Embryophyta</taxon>
        <taxon>Tracheophyta</taxon>
        <taxon>Spermatophyta</taxon>
        <taxon>Magnoliopsida</taxon>
        <taxon>eudicotyledons</taxon>
        <taxon>Gunneridae</taxon>
        <taxon>Pentapetalae</taxon>
        <taxon>rosids</taxon>
        <taxon>malvids</taxon>
        <taxon>Myrtales</taxon>
        <taxon>Melastomataceae</taxon>
        <taxon>Melastomatoideae</taxon>
        <taxon>Melastomateae</taxon>
        <taxon>Melastoma</taxon>
    </lineage>
</organism>
<proteinExistence type="predicted"/>